<dbReference type="AlphaFoldDB" id="A0A9N9WC16"/>
<gene>
    <name evidence="4" type="ORF">DIATSA_LOCUS3840</name>
</gene>
<dbReference type="Pfam" id="PF08385">
    <property type="entry name" value="DHC_N1"/>
    <property type="match status" value="1"/>
</dbReference>
<evidence type="ECO:0000256" key="1">
    <source>
        <dbReference type="SAM" id="MobiDB-lite"/>
    </source>
</evidence>
<dbReference type="Proteomes" id="UP001153714">
    <property type="component" value="Chromosome 14"/>
</dbReference>
<dbReference type="GO" id="GO:0051959">
    <property type="term" value="F:dynein light intermediate chain binding"/>
    <property type="evidence" value="ECO:0007669"/>
    <property type="project" value="InterPro"/>
</dbReference>
<protein>
    <submittedName>
        <fullName evidence="4">Uncharacterized protein</fullName>
    </submittedName>
</protein>
<dbReference type="OrthoDB" id="10251809at2759"/>
<keyword evidence="5" id="KW-1185">Reference proteome</keyword>
<dbReference type="PANTHER" id="PTHR46532">
    <property type="entry name" value="MALE FERTILITY FACTOR KL5"/>
    <property type="match status" value="1"/>
</dbReference>
<dbReference type="EMBL" id="OU893345">
    <property type="protein sequence ID" value="CAG9785839.1"/>
    <property type="molecule type" value="Genomic_DNA"/>
</dbReference>
<reference evidence="4" key="2">
    <citation type="submission" date="2022-10" db="EMBL/GenBank/DDBJ databases">
        <authorList>
            <consortium name="ENA_rothamsted_submissions"/>
            <consortium name="culmorum"/>
            <person name="King R."/>
        </authorList>
    </citation>
    <scope>NUCLEOTIDE SEQUENCE</scope>
</reference>
<organism evidence="4 5">
    <name type="scientific">Diatraea saccharalis</name>
    <name type="common">sugarcane borer</name>
    <dbReference type="NCBI Taxonomy" id="40085"/>
    <lineage>
        <taxon>Eukaryota</taxon>
        <taxon>Metazoa</taxon>
        <taxon>Ecdysozoa</taxon>
        <taxon>Arthropoda</taxon>
        <taxon>Hexapoda</taxon>
        <taxon>Insecta</taxon>
        <taxon>Pterygota</taxon>
        <taxon>Neoptera</taxon>
        <taxon>Endopterygota</taxon>
        <taxon>Lepidoptera</taxon>
        <taxon>Glossata</taxon>
        <taxon>Ditrysia</taxon>
        <taxon>Pyraloidea</taxon>
        <taxon>Crambidae</taxon>
        <taxon>Crambinae</taxon>
        <taxon>Diatraea</taxon>
    </lineage>
</organism>
<sequence length="1185" mass="137955">MRMTTLYDLRDEDWNDDAKKGIENWLMEPRALILCVYFRGEKLSASCDIPLFPVYDLTYFVRQPDYIFKVDTFHDEIVFGTFVDSVESNMIEILENVYAPYFFAITTWPDSVKSEFCTQIHTFLAKLTDMYYKMLGLTVLYIPREGQQLSFEKASTDLELVKRLEGVVVYWTHQIKSCLEDQAFVASQNELLCPSDEYDFWIYRLENLSALRHQLKNPAVRHITKILVTTHSTFINQFQSLCEEIIYKRKEATSNIEYLQVIKQPCAVLECVIDPDEISKHIPQIINLFRFIWMESPFYNSEARITNLFKALSNQIIILCKTYINLDDLFSGETKKALGEFSKCIDCCKKYREIYDVMAEAHNDVNPGSWELDTGSIFNYIDSFVQRCFDMLDVCNCMIIFGRIDELEDIPKPMFAGARGEQFENKCDQIEHMFNNALDKVRAVTHTILDVQAPSWYDEVLQFRTVIKDIEIIIENLVETVFEGVNHVEEAVIALYSLNSYSKRKNLKRIFKRKTAEVWAMFSDEVQEAKKDMVSTRSQHPADLPCFSGRAVVLQMRKNRLIYLKKIMTDASVWLMPCSNSEDVIMHVNRLMGAIDVAIRELWISWTHNLDEKCGAGLNRTLMRKSAENPGLMECNIDVNILELGKEALHWENLGLDIPLHAYQVYMKMKNVFYVYESVLAVVKGYNKILDSLSDEERLLFKPLTTACEKKVQPGITKLTWTSTMSDAYIADCVVQIGELQDFLTTYKNCNINLVKIMEKVCDTPLVEFDIYNVFEIKDLRENIREMQIEGAEKILEMYKEIITYLIIVYEGFEPYIGQMAEYWVKYVRRFDRLLEDAIRLSIKATMQNMYKCVHGDGTMAPSPLIKMKLYLRDKEIIYLPDKNEIEDTFTTFLEEIIHVMSTVPRIFEKFALPSGGLRRFKEVLQMDTDCNKLQSLIDAEIYFNLELIKEHIHMWDPYSHIWTVDKDEFMIKYREENHTAIEFEQLIINYSDLANAVQIQETYNQIHFVSLNSHQLKKAIISHCLVWQTKLGELLRRITEYDIDVIYNYVEKNSEDAMKMPADLKELASTMATYERLMDDLPRMEKTFPAVTDKMTTLAKFDVELSSDMMTRHENIPVLWADYLTLLEEAKKALEMNKDKFKAELLEQAEDSSESRATKNGEGTRKIGGSMGLSISMGGIMGKI</sequence>
<name>A0A9N9WC16_9NEOP</name>
<dbReference type="GO" id="GO:0005858">
    <property type="term" value="C:axonemal dynein complex"/>
    <property type="evidence" value="ECO:0007669"/>
    <property type="project" value="TreeGrafter"/>
</dbReference>
<dbReference type="PANTHER" id="PTHR46532:SF11">
    <property type="entry name" value="DYNEIN AXONEMAL HEAVY CHAIN 12"/>
    <property type="match status" value="1"/>
</dbReference>
<feature type="domain" description="Dynein heavy chain tail" evidence="2">
    <location>
        <begin position="161"/>
        <end position="729"/>
    </location>
</feature>
<reference evidence="4" key="1">
    <citation type="submission" date="2021-12" db="EMBL/GenBank/DDBJ databases">
        <authorList>
            <person name="King R."/>
        </authorList>
    </citation>
    <scope>NUCLEOTIDE SEQUENCE</scope>
</reference>
<dbReference type="Pfam" id="PF25007">
    <property type="entry name" value="DYH2-5-8_CC"/>
    <property type="match status" value="1"/>
</dbReference>
<dbReference type="InterPro" id="IPR013594">
    <property type="entry name" value="Dynein_heavy_tail"/>
</dbReference>
<evidence type="ECO:0000313" key="4">
    <source>
        <dbReference type="EMBL" id="CAG9785839.1"/>
    </source>
</evidence>
<dbReference type="GO" id="GO:0007018">
    <property type="term" value="P:microtubule-based movement"/>
    <property type="evidence" value="ECO:0007669"/>
    <property type="project" value="InterPro"/>
</dbReference>
<feature type="region of interest" description="Disordered" evidence="1">
    <location>
        <begin position="1148"/>
        <end position="1171"/>
    </location>
</feature>
<dbReference type="GO" id="GO:0045505">
    <property type="term" value="F:dynein intermediate chain binding"/>
    <property type="evidence" value="ECO:0007669"/>
    <property type="project" value="InterPro"/>
</dbReference>
<feature type="domain" description="Dynein axonemal heavy chain 2/5/8 coiled-coil" evidence="3">
    <location>
        <begin position="1031"/>
        <end position="1149"/>
    </location>
</feature>
<evidence type="ECO:0000259" key="3">
    <source>
        <dbReference type="Pfam" id="PF25007"/>
    </source>
</evidence>
<dbReference type="InterPro" id="IPR056759">
    <property type="entry name" value="DYH2-5-8_CC"/>
</dbReference>
<dbReference type="InterPro" id="IPR026983">
    <property type="entry name" value="DHC"/>
</dbReference>
<evidence type="ECO:0000313" key="5">
    <source>
        <dbReference type="Proteomes" id="UP001153714"/>
    </source>
</evidence>
<accession>A0A9N9WC16</accession>
<evidence type="ECO:0000259" key="2">
    <source>
        <dbReference type="Pfam" id="PF08385"/>
    </source>
</evidence>
<feature type="compositionally biased region" description="Basic and acidic residues" evidence="1">
    <location>
        <begin position="1154"/>
        <end position="1166"/>
    </location>
</feature>
<proteinExistence type="predicted"/>